<dbReference type="GO" id="GO:0007165">
    <property type="term" value="P:signal transduction"/>
    <property type="evidence" value="ECO:0007669"/>
    <property type="project" value="UniProtKB-KW"/>
</dbReference>
<dbReference type="SMART" id="SM00283">
    <property type="entry name" value="MA"/>
    <property type="match status" value="1"/>
</dbReference>
<dbReference type="SUPFAM" id="SSF58104">
    <property type="entry name" value="Methyl-accepting chemotaxis protein (MCP) signaling domain"/>
    <property type="match status" value="1"/>
</dbReference>
<dbReference type="Proteomes" id="UP000294547">
    <property type="component" value="Unassembled WGS sequence"/>
</dbReference>
<evidence type="ECO:0000256" key="1">
    <source>
        <dbReference type="PROSITE-ProRule" id="PRU00284"/>
    </source>
</evidence>
<reference evidence="5 6" key="1">
    <citation type="submission" date="2019-03" db="EMBL/GenBank/DDBJ databases">
        <title>Genomic Encyclopedia of Type Strains, Phase IV (KMG-IV): sequencing the most valuable type-strain genomes for metagenomic binning, comparative biology and taxonomic classification.</title>
        <authorList>
            <person name="Goeker M."/>
        </authorList>
    </citation>
    <scope>NUCLEOTIDE SEQUENCE [LARGE SCALE GENOMIC DNA]</scope>
    <source>
        <strain evidence="5 6">DSM 102969</strain>
    </source>
</reference>
<dbReference type="SMART" id="SM00091">
    <property type="entry name" value="PAS"/>
    <property type="match status" value="2"/>
</dbReference>
<dbReference type="PROSITE" id="PS50112">
    <property type="entry name" value="PAS"/>
    <property type="match status" value="1"/>
</dbReference>
<name>A0A4R6RIN8_9HYPH</name>
<dbReference type="GO" id="GO:0006935">
    <property type="term" value="P:chemotaxis"/>
    <property type="evidence" value="ECO:0007669"/>
    <property type="project" value="InterPro"/>
</dbReference>
<dbReference type="InterPro" id="IPR000700">
    <property type="entry name" value="PAS-assoc_C"/>
</dbReference>
<evidence type="ECO:0000313" key="5">
    <source>
        <dbReference type="EMBL" id="TDP86389.1"/>
    </source>
</evidence>
<dbReference type="GO" id="GO:0016020">
    <property type="term" value="C:membrane"/>
    <property type="evidence" value="ECO:0007669"/>
    <property type="project" value="InterPro"/>
</dbReference>
<feature type="domain" description="Methyl-accepting transducer" evidence="2">
    <location>
        <begin position="255"/>
        <end position="484"/>
    </location>
</feature>
<dbReference type="SMART" id="SM00086">
    <property type="entry name" value="PAC"/>
    <property type="match status" value="2"/>
</dbReference>
<evidence type="ECO:0000259" key="3">
    <source>
        <dbReference type="PROSITE" id="PS50112"/>
    </source>
</evidence>
<organism evidence="5 6">
    <name type="scientific">Oharaeibacter diazotrophicus</name>
    <dbReference type="NCBI Taxonomy" id="1920512"/>
    <lineage>
        <taxon>Bacteria</taxon>
        <taxon>Pseudomonadati</taxon>
        <taxon>Pseudomonadota</taxon>
        <taxon>Alphaproteobacteria</taxon>
        <taxon>Hyphomicrobiales</taxon>
        <taxon>Pleomorphomonadaceae</taxon>
        <taxon>Oharaeibacter</taxon>
    </lineage>
</organism>
<comment type="caution">
    <text evidence="5">The sequence shown here is derived from an EMBL/GenBank/DDBJ whole genome shotgun (WGS) entry which is preliminary data.</text>
</comment>
<dbReference type="InterPro" id="IPR000014">
    <property type="entry name" value="PAS"/>
</dbReference>
<dbReference type="InterPro" id="IPR004090">
    <property type="entry name" value="Chemotax_Me-accpt_rcpt"/>
</dbReference>
<dbReference type="SUPFAM" id="SSF55785">
    <property type="entry name" value="PYP-like sensor domain (PAS domain)"/>
    <property type="match status" value="2"/>
</dbReference>
<dbReference type="Gene3D" id="1.10.287.950">
    <property type="entry name" value="Methyl-accepting chemotaxis protein"/>
    <property type="match status" value="1"/>
</dbReference>
<keyword evidence="6" id="KW-1185">Reference proteome</keyword>
<dbReference type="InterPro" id="IPR035965">
    <property type="entry name" value="PAS-like_dom_sf"/>
</dbReference>
<feature type="domain" description="PAC" evidence="4">
    <location>
        <begin position="202"/>
        <end position="254"/>
    </location>
</feature>
<dbReference type="PANTHER" id="PTHR24422:SF10">
    <property type="entry name" value="CHEMOTAXIS PROTEIN METHYLTRANSFERASE 2"/>
    <property type="match status" value="1"/>
</dbReference>
<evidence type="ECO:0000259" key="2">
    <source>
        <dbReference type="PROSITE" id="PS50111"/>
    </source>
</evidence>
<dbReference type="EMBL" id="SNXY01000006">
    <property type="protein sequence ID" value="TDP86389.1"/>
    <property type="molecule type" value="Genomic_DNA"/>
</dbReference>
<dbReference type="InterPro" id="IPR050903">
    <property type="entry name" value="Bact_Chemotaxis_MeTrfase"/>
</dbReference>
<dbReference type="AlphaFoldDB" id="A0A4R6RIN8"/>
<evidence type="ECO:0000313" key="6">
    <source>
        <dbReference type="Proteomes" id="UP000294547"/>
    </source>
</evidence>
<accession>A0A4R6RIN8</accession>
<gene>
    <name evidence="5" type="ORF">EDD54_0260</name>
</gene>
<keyword evidence="1" id="KW-0807">Transducer</keyword>
<dbReference type="InterPro" id="IPR001610">
    <property type="entry name" value="PAC"/>
</dbReference>
<dbReference type="CDD" id="cd00130">
    <property type="entry name" value="PAS"/>
    <property type="match status" value="2"/>
</dbReference>
<dbReference type="PANTHER" id="PTHR24422">
    <property type="entry name" value="CHEMOTAXIS PROTEIN METHYLTRANSFERASE"/>
    <property type="match status" value="1"/>
</dbReference>
<evidence type="ECO:0000259" key="4">
    <source>
        <dbReference type="PROSITE" id="PS50113"/>
    </source>
</evidence>
<dbReference type="Pfam" id="PF13426">
    <property type="entry name" value="PAS_9"/>
    <property type="match status" value="1"/>
</dbReference>
<dbReference type="PRINTS" id="PR00260">
    <property type="entry name" value="CHEMTRNSDUCR"/>
</dbReference>
<dbReference type="Pfam" id="PF00015">
    <property type="entry name" value="MCPsignal"/>
    <property type="match status" value="1"/>
</dbReference>
<proteinExistence type="predicted"/>
<feature type="domain" description="PAS" evidence="3">
    <location>
        <begin position="147"/>
        <end position="199"/>
    </location>
</feature>
<dbReference type="RefSeq" id="WP_126537313.1">
    <property type="nucleotide sequence ID" value="NZ_BSPM01000008.1"/>
</dbReference>
<dbReference type="GO" id="GO:0004888">
    <property type="term" value="F:transmembrane signaling receptor activity"/>
    <property type="evidence" value="ECO:0007669"/>
    <property type="project" value="InterPro"/>
</dbReference>
<protein>
    <submittedName>
        <fullName evidence="5">Methyl-accepting chemotaxis sensory transducer with Pas/Pac sensor</fullName>
    </submittedName>
</protein>
<dbReference type="Gene3D" id="3.30.450.20">
    <property type="entry name" value="PAS domain"/>
    <property type="match status" value="2"/>
</dbReference>
<dbReference type="Pfam" id="PF08448">
    <property type="entry name" value="PAS_4"/>
    <property type="match status" value="1"/>
</dbReference>
<sequence length="491" mass="52279">MALFGTNDAQAILDAFGKSQAMIEFAPDGTILTANANFLAAVGYSLDEVKGKNHSMFVESGYRESAEYKRFWDELRAGKFQMAEFKRIAKGGRDVWIQASYNPVFRGGKVVKVVKIATDVTAAKLNAADMAGQLAAIDKAQGTIEFDLDGTVRTANKNFLDVVGYRLDEVKGRHHSMFVDPRDRDSAEYRGFWAALARGEFQAARYKRVAKGGREVWIQASYNPILDMSGKPFKVVKFATDITREVADQLRRQEAQRAIDVEIGGVVDTISLVNAEATSAAAASTQTSDNVQAVAAGAEELSASVNEITRQVTQARQISTHAVEEADRTNVIVSGLSTAAQRIGDVVQLIQNIAAQTNLLALNATIEAARAGEAGRGFAVVASEVKSLANQTAKATEEISAQINAVQDTTNGAVGAISTISSTIVKISEISAAIASAVEEQSAVAAEMSSNMRVAADGVATISQNMNSIASSTRAIDGATRKVREASAALR</sequence>
<dbReference type="PROSITE" id="PS50113">
    <property type="entry name" value="PAC"/>
    <property type="match status" value="1"/>
</dbReference>
<dbReference type="OrthoDB" id="8320983at2"/>
<dbReference type="PROSITE" id="PS50111">
    <property type="entry name" value="CHEMOTAXIS_TRANSDUC_2"/>
    <property type="match status" value="1"/>
</dbReference>
<dbReference type="NCBIfam" id="TIGR00229">
    <property type="entry name" value="sensory_box"/>
    <property type="match status" value="2"/>
</dbReference>
<dbReference type="InterPro" id="IPR013656">
    <property type="entry name" value="PAS_4"/>
</dbReference>
<dbReference type="InterPro" id="IPR004089">
    <property type="entry name" value="MCPsignal_dom"/>
</dbReference>